<feature type="repeat" description="Solcar" evidence="8">
    <location>
        <begin position="221"/>
        <end position="310"/>
    </location>
</feature>
<proteinExistence type="inferred from homology"/>
<evidence type="ECO:0000256" key="5">
    <source>
        <dbReference type="ARBA" id="ARBA00022737"/>
    </source>
</evidence>
<keyword evidence="7 8" id="KW-0472">Membrane</keyword>
<dbReference type="Pfam" id="PF00153">
    <property type="entry name" value="Mito_carr"/>
    <property type="match status" value="3"/>
</dbReference>
<evidence type="ECO:0000313" key="10">
    <source>
        <dbReference type="EMBL" id="KAK3255844.1"/>
    </source>
</evidence>
<dbReference type="InterPro" id="IPR023395">
    <property type="entry name" value="MCP_dom_sf"/>
</dbReference>
<dbReference type="Proteomes" id="UP001190700">
    <property type="component" value="Unassembled WGS sequence"/>
</dbReference>
<comment type="caution">
    <text evidence="10">The sequence shown here is derived from an EMBL/GenBank/DDBJ whole genome shotgun (WGS) entry which is preliminary data.</text>
</comment>
<evidence type="ECO:0000256" key="9">
    <source>
        <dbReference type="RuleBase" id="RU000488"/>
    </source>
</evidence>
<keyword evidence="11" id="KW-1185">Reference proteome</keyword>
<dbReference type="PANTHER" id="PTHR45618">
    <property type="entry name" value="MITOCHONDRIAL DICARBOXYLATE CARRIER-RELATED"/>
    <property type="match status" value="1"/>
</dbReference>
<evidence type="ECO:0000256" key="4">
    <source>
        <dbReference type="ARBA" id="ARBA00022692"/>
    </source>
</evidence>
<dbReference type="SUPFAM" id="SSF103506">
    <property type="entry name" value="Mitochondrial carrier"/>
    <property type="match status" value="1"/>
</dbReference>
<dbReference type="AlphaFoldDB" id="A0AAE0KPN1"/>
<gene>
    <name evidence="10" type="ORF">CYMTET_34999</name>
</gene>
<dbReference type="EMBL" id="LGRX02022215">
    <property type="protein sequence ID" value="KAK3255844.1"/>
    <property type="molecule type" value="Genomic_DNA"/>
</dbReference>
<dbReference type="InterPro" id="IPR050391">
    <property type="entry name" value="Mito_Metabolite_Transporter"/>
</dbReference>
<keyword evidence="5" id="KW-0677">Repeat</keyword>
<sequence length="316" mass="34294">MTRRRTIVTEGRFLFNLNSRMAPIAGVERIQPQVRECFAGGVASSIATAILNPMDVTKTRMQTSSQLTGASKGFGQTLHGIYSSQGLTGLWTPGIQATIMREMVYSSLRIGFYPLVRDFLKVDGEESGPQHKVAAALATGTIASIFANPFDVVKIRVMANPEAYPRTLSAFGAIAKKEGFNKGLMRGMIPSTARGGAIGVGEVAAYDHIKSTSRETFGLEEGFALHVVSSLITGVVATTVAAPFDIIKTRYMNDIAVGSNRLYRGPLDCVVRTIQKDGFMCLFRGWTPAYCRLGPHALINFPILEQLRNSLGLGYF</sequence>
<evidence type="ECO:0000256" key="1">
    <source>
        <dbReference type="ARBA" id="ARBA00004141"/>
    </source>
</evidence>
<evidence type="ECO:0000256" key="8">
    <source>
        <dbReference type="PROSITE-ProRule" id="PRU00282"/>
    </source>
</evidence>
<dbReference type="InterPro" id="IPR018108">
    <property type="entry name" value="MCP_transmembrane"/>
</dbReference>
<comment type="similarity">
    <text evidence="2 9">Belongs to the mitochondrial carrier (TC 2.A.29) family.</text>
</comment>
<evidence type="ECO:0000256" key="7">
    <source>
        <dbReference type="ARBA" id="ARBA00023136"/>
    </source>
</evidence>
<feature type="repeat" description="Solcar" evidence="8">
    <location>
        <begin position="127"/>
        <end position="212"/>
    </location>
</feature>
<dbReference type="GO" id="GO:0055085">
    <property type="term" value="P:transmembrane transport"/>
    <property type="evidence" value="ECO:0007669"/>
    <property type="project" value="InterPro"/>
</dbReference>
<comment type="subcellular location">
    <subcellularLocation>
        <location evidence="1">Membrane</location>
        <topology evidence="1">Multi-pass membrane protein</topology>
    </subcellularLocation>
</comment>
<feature type="repeat" description="Solcar" evidence="8">
    <location>
        <begin position="31"/>
        <end position="119"/>
    </location>
</feature>
<dbReference type="InterPro" id="IPR002067">
    <property type="entry name" value="MCP"/>
</dbReference>
<dbReference type="PROSITE" id="PS50920">
    <property type="entry name" value="SOLCAR"/>
    <property type="match status" value="3"/>
</dbReference>
<keyword evidence="6" id="KW-1133">Transmembrane helix</keyword>
<keyword evidence="4 8" id="KW-0812">Transmembrane</keyword>
<reference evidence="10 11" key="1">
    <citation type="journal article" date="2015" name="Genome Biol. Evol.">
        <title>Comparative Genomics of a Bacterivorous Green Alga Reveals Evolutionary Causalities and Consequences of Phago-Mixotrophic Mode of Nutrition.</title>
        <authorList>
            <person name="Burns J.A."/>
            <person name="Paasch A."/>
            <person name="Narechania A."/>
            <person name="Kim E."/>
        </authorList>
    </citation>
    <scope>NUCLEOTIDE SEQUENCE [LARGE SCALE GENOMIC DNA]</scope>
    <source>
        <strain evidence="10 11">PLY_AMNH</strain>
    </source>
</reference>
<evidence type="ECO:0000256" key="2">
    <source>
        <dbReference type="ARBA" id="ARBA00006375"/>
    </source>
</evidence>
<dbReference type="Gene3D" id="1.50.40.10">
    <property type="entry name" value="Mitochondrial carrier domain"/>
    <property type="match status" value="1"/>
</dbReference>
<protein>
    <submittedName>
        <fullName evidence="10">Uncharacterized protein</fullName>
    </submittedName>
</protein>
<organism evidence="10 11">
    <name type="scientific">Cymbomonas tetramitiformis</name>
    <dbReference type="NCBI Taxonomy" id="36881"/>
    <lineage>
        <taxon>Eukaryota</taxon>
        <taxon>Viridiplantae</taxon>
        <taxon>Chlorophyta</taxon>
        <taxon>Pyramimonadophyceae</taxon>
        <taxon>Pyramimonadales</taxon>
        <taxon>Pyramimonadaceae</taxon>
        <taxon>Cymbomonas</taxon>
    </lineage>
</organism>
<evidence type="ECO:0000256" key="3">
    <source>
        <dbReference type="ARBA" id="ARBA00022448"/>
    </source>
</evidence>
<dbReference type="GO" id="GO:0016020">
    <property type="term" value="C:membrane"/>
    <property type="evidence" value="ECO:0007669"/>
    <property type="project" value="UniProtKB-SubCell"/>
</dbReference>
<keyword evidence="3 9" id="KW-0813">Transport</keyword>
<evidence type="ECO:0000313" key="11">
    <source>
        <dbReference type="Proteomes" id="UP001190700"/>
    </source>
</evidence>
<evidence type="ECO:0000256" key="6">
    <source>
        <dbReference type="ARBA" id="ARBA00022989"/>
    </source>
</evidence>
<name>A0AAE0KPN1_9CHLO</name>
<accession>A0AAE0KPN1</accession>
<dbReference type="PRINTS" id="PR00926">
    <property type="entry name" value="MITOCARRIER"/>
</dbReference>